<dbReference type="OrthoDB" id="3267840at2"/>
<comment type="caution">
    <text evidence="1">The sequence shown here is derived from an EMBL/GenBank/DDBJ whole genome shotgun (WGS) entry which is preliminary data.</text>
</comment>
<evidence type="ECO:0000313" key="1">
    <source>
        <dbReference type="EMBL" id="TVT41656.1"/>
    </source>
</evidence>
<accession>A0A558BYR5</accession>
<dbReference type="RefSeq" id="WP_144846787.1">
    <property type="nucleotide sequence ID" value="NZ_VMRJ01000002.1"/>
</dbReference>
<dbReference type="Proteomes" id="UP000317624">
    <property type="component" value="Unassembled WGS sequence"/>
</dbReference>
<name>A0A558BYR5_9BACT</name>
<proteinExistence type="predicted"/>
<keyword evidence="2" id="KW-1185">Reference proteome</keyword>
<evidence type="ECO:0000313" key="2">
    <source>
        <dbReference type="Proteomes" id="UP000317624"/>
    </source>
</evidence>
<protein>
    <recommendedName>
        <fullName evidence="3">Zinc-finger domain-containing protein</fullName>
    </recommendedName>
</protein>
<gene>
    <name evidence="1" type="ORF">FNT36_09495</name>
</gene>
<sequence length="98" mass="10754">MEATATTTNLLAPLAATPDNGADCDRVNIVLDQLLEGRVLAEEDEDYLIDHAEDCSPCFEDIKKQRVFVSFLKQKVNSKAAPSTLPHAIMARLHAEMA</sequence>
<evidence type="ECO:0008006" key="3">
    <source>
        <dbReference type="Google" id="ProtNLM"/>
    </source>
</evidence>
<reference evidence="1 2" key="1">
    <citation type="submission" date="2019-07" db="EMBL/GenBank/DDBJ databases">
        <title>Hymenobacter sp. straun FUR1 Genome sequencing and assembly.</title>
        <authorList>
            <person name="Chhetri G."/>
        </authorList>
    </citation>
    <scope>NUCLEOTIDE SEQUENCE [LARGE SCALE GENOMIC DNA]</scope>
    <source>
        <strain evidence="1 2">Fur1</strain>
    </source>
</reference>
<organism evidence="1 2">
    <name type="scientific">Hymenobacter setariae</name>
    <dbReference type="NCBI Taxonomy" id="2594794"/>
    <lineage>
        <taxon>Bacteria</taxon>
        <taxon>Pseudomonadati</taxon>
        <taxon>Bacteroidota</taxon>
        <taxon>Cytophagia</taxon>
        <taxon>Cytophagales</taxon>
        <taxon>Hymenobacteraceae</taxon>
        <taxon>Hymenobacter</taxon>
    </lineage>
</organism>
<dbReference type="AlphaFoldDB" id="A0A558BYR5"/>
<dbReference type="EMBL" id="VMRJ01000002">
    <property type="protein sequence ID" value="TVT41656.1"/>
    <property type="molecule type" value="Genomic_DNA"/>
</dbReference>